<accession>A0ABS9YDS4</accession>
<evidence type="ECO:0000313" key="3">
    <source>
        <dbReference type="Proteomes" id="UP001165269"/>
    </source>
</evidence>
<comment type="caution">
    <text evidence="2">The sequence shown here is derived from an EMBL/GenBank/DDBJ whole genome shotgun (WGS) entry which is preliminary data.</text>
</comment>
<feature type="region of interest" description="Disordered" evidence="1">
    <location>
        <begin position="1"/>
        <end position="53"/>
    </location>
</feature>
<sequence>MNTGKPSQTRIRVTPLRRLRGDTYVPRPKTPPSRRPPVVPVQETPDGDVLRIQ</sequence>
<name>A0ABS9YDS4_9ACTN</name>
<dbReference type="EMBL" id="JALDAY010000009">
    <property type="protein sequence ID" value="MCI3275377.1"/>
    <property type="molecule type" value="Genomic_DNA"/>
</dbReference>
<evidence type="ECO:0000313" key="2">
    <source>
        <dbReference type="EMBL" id="MCI3275377.1"/>
    </source>
</evidence>
<keyword evidence="3" id="KW-1185">Reference proteome</keyword>
<dbReference type="RefSeq" id="WP_242769136.1">
    <property type="nucleotide sequence ID" value="NZ_JALDAY010000009.1"/>
</dbReference>
<feature type="compositionally biased region" description="Pro residues" evidence="1">
    <location>
        <begin position="28"/>
        <end position="39"/>
    </location>
</feature>
<feature type="compositionally biased region" description="Polar residues" evidence="1">
    <location>
        <begin position="1"/>
        <end position="11"/>
    </location>
</feature>
<organism evidence="2 3">
    <name type="scientific">Streptomyces cylindrosporus</name>
    <dbReference type="NCBI Taxonomy" id="2927583"/>
    <lineage>
        <taxon>Bacteria</taxon>
        <taxon>Bacillati</taxon>
        <taxon>Actinomycetota</taxon>
        <taxon>Actinomycetes</taxon>
        <taxon>Kitasatosporales</taxon>
        <taxon>Streptomycetaceae</taxon>
        <taxon>Streptomyces</taxon>
    </lineage>
</organism>
<gene>
    <name evidence="2" type="ORF">MQP27_30265</name>
</gene>
<dbReference type="Proteomes" id="UP001165269">
    <property type="component" value="Unassembled WGS sequence"/>
</dbReference>
<proteinExistence type="predicted"/>
<protein>
    <submittedName>
        <fullName evidence="2">Uncharacterized protein</fullName>
    </submittedName>
</protein>
<evidence type="ECO:0000256" key="1">
    <source>
        <dbReference type="SAM" id="MobiDB-lite"/>
    </source>
</evidence>
<reference evidence="2" key="1">
    <citation type="submission" date="2022-03" db="EMBL/GenBank/DDBJ databases">
        <title>Streptomyces 7R015 and 7R016 isolated from Barleria lupulina in Thailand.</title>
        <authorList>
            <person name="Kanchanasin P."/>
            <person name="Phongsopitanun W."/>
            <person name="Tanasupawat S."/>
        </authorList>
    </citation>
    <scope>NUCLEOTIDE SEQUENCE</scope>
    <source>
        <strain evidence="2">7R015</strain>
    </source>
</reference>